<reference evidence="1" key="1">
    <citation type="submission" date="2016-08" db="EMBL/GenBank/DDBJ databases">
        <authorList>
            <person name="Ngugi D.K."/>
            <person name="Miyake S."/>
            <person name="Stingl U."/>
        </authorList>
    </citation>
    <scope>NUCLEOTIDE SEQUENCE</scope>
    <source>
        <strain evidence="1">SCG-B11WGA-EpuloA1</strain>
    </source>
</reference>
<protein>
    <submittedName>
        <fullName evidence="1">Uncharacterized protein</fullName>
    </submittedName>
</protein>
<proteinExistence type="predicted"/>
<gene>
    <name evidence="1" type="ORF">AN396_09100</name>
</gene>
<evidence type="ECO:0000313" key="2">
    <source>
        <dbReference type="Proteomes" id="UP000188605"/>
    </source>
</evidence>
<sequence>MQEISWQQLKNSYQPSDFSFESTGNIDRIGKILGQDESIEALNFALNLKYKGYNIYIETESDNLFDELAKYISDIAKTKSIPNDICYIYNFENPIQPRALLMECGDGEIFQSDMKEIISALKEDLKSSVQGSTVQVIKNKLLTNLEYEKDEMLNELEKMATESGFVVKADEEGIGFIPIYEGVPIMQSTYEALSIEEKKQMKDDSTALYELAETLLLEIKNMEQEIELYIKNEKVNLVISQADKLIKALRIKYRHYEELTSYFDGILKDIIENIEIFIEEPVENNLLINLSLGSSKNIDDVVQKYEVNLLVNNIELDGAPVIYDREVSYVSLVGQIKLNSEISNAETEILNIKSGLLHKARGGYLLIKADDLIESLGGWLALKTALRNENVTIKNINGTNVVETKVIEPQPIDLPIKVIIVGSSNLKYLLQSYDKDFSNLFKSTIEFNSYLDYNKNSIEEIAYKVQEQCKNEDLLPVSCNALLVALRYTQKLLGRNDKLSTNITALQEIIREANSLATICITEQNIKDVIYFRDMELNNLKKEINKSHKENRSMISVQNCRVGQINGLAVYSIGQRNIGQPMRITASTYKGKKGIINVEKVSNLSGSSHNKGVEIIEGFLGGHFAQNIEPNLTCKVCMEQSYSGVDGDSASSTELFAIMSSLAQIPIKQSLAVTGSINQHGDIQPIGGVTEKIEGFYQACKQFPNKEQGVIIPYQNQIDLVLSEEIIEAVKNGMFHIYPIKTFKEGIELLTGEPYHLIENKIIEKLRKLQNS</sequence>
<keyword evidence="2" id="KW-1185">Reference proteome</keyword>
<comment type="caution">
    <text evidence="1">The sequence shown here is derived from an EMBL/GenBank/DDBJ whole genome shotgun (WGS) entry which is preliminary data.</text>
</comment>
<accession>A0ACC8XA67</accession>
<dbReference type="EMBL" id="LJDB01000070">
    <property type="protein sequence ID" value="ONI39187.1"/>
    <property type="molecule type" value="Genomic_DNA"/>
</dbReference>
<evidence type="ECO:0000313" key="1">
    <source>
        <dbReference type="EMBL" id="ONI39187.1"/>
    </source>
</evidence>
<dbReference type="Proteomes" id="UP000188605">
    <property type="component" value="Unassembled WGS sequence"/>
</dbReference>
<name>A0ACC8XA67_9FIRM</name>
<organism evidence="1 2">
    <name type="scientific">Candidatus Epulonipiscium fishelsonii</name>
    <dbReference type="NCBI Taxonomy" id="77094"/>
    <lineage>
        <taxon>Bacteria</taxon>
        <taxon>Bacillati</taxon>
        <taxon>Bacillota</taxon>
        <taxon>Clostridia</taxon>
        <taxon>Lachnospirales</taxon>
        <taxon>Lachnospiraceae</taxon>
        <taxon>Candidatus Epulonipiscium</taxon>
    </lineage>
</organism>